<keyword evidence="2" id="KW-1185">Reference proteome</keyword>
<dbReference type="InterPro" id="IPR003329">
    <property type="entry name" value="Cytidylyl_trans"/>
</dbReference>
<sequence length="255" mass="27541">MASNRSHEIERQVMSVVAVIPARGGSKGVPGKNLRTVGGVALVARAVASARASRFVDRVIVSTDDPFIGAVATDAGAEVFGRPAALATDHATSESALLHVLDELPTDPDVLVFIQATSPFIDVDALDEAIDRVLNGGEDVVFSAIESHAFLWRLAPGGARGVNHDAAFRQRRQDRTPEYRETGAFYVMRAGGFRQNSFRFFGRVGVALVDERTAIEIDTEDELALADSMAPLLDPVVVRTMSLHDHRNSYEGWTA</sequence>
<protein>
    <submittedName>
        <fullName evidence="1">Acylneuraminate cytidylyltransferase family protein</fullName>
    </submittedName>
</protein>
<dbReference type="Gene3D" id="3.90.550.10">
    <property type="entry name" value="Spore Coat Polysaccharide Biosynthesis Protein SpsA, Chain A"/>
    <property type="match status" value="1"/>
</dbReference>
<proteinExistence type="predicted"/>
<name>A0A934VXX5_9MICO</name>
<comment type="caution">
    <text evidence="1">The sequence shown here is derived from an EMBL/GenBank/DDBJ whole genome shotgun (WGS) entry which is preliminary data.</text>
</comment>
<evidence type="ECO:0000313" key="2">
    <source>
        <dbReference type="Proteomes" id="UP000636458"/>
    </source>
</evidence>
<gene>
    <name evidence="1" type="ORF">IV501_07135</name>
</gene>
<dbReference type="AlphaFoldDB" id="A0A934VXX5"/>
<dbReference type="Proteomes" id="UP000636458">
    <property type="component" value="Unassembled WGS sequence"/>
</dbReference>
<dbReference type="PANTHER" id="PTHR21485:SF3">
    <property type="entry name" value="N-ACYLNEURAMINATE CYTIDYLYLTRANSFERASE"/>
    <property type="match status" value="1"/>
</dbReference>
<dbReference type="PANTHER" id="PTHR21485">
    <property type="entry name" value="HAD SUPERFAMILY MEMBERS CMAS AND KDSC"/>
    <property type="match status" value="1"/>
</dbReference>
<dbReference type="SUPFAM" id="SSF53448">
    <property type="entry name" value="Nucleotide-diphospho-sugar transferases"/>
    <property type="match status" value="1"/>
</dbReference>
<keyword evidence="1" id="KW-0808">Transferase</keyword>
<dbReference type="Pfam" id="PF02348">
    <property type="entry name" value="CTP_transf_3"/>
    <property type="match status" value="1"/>
</dbReference>
<dbReference type="CDD" id="cd02513">
    <property type="entry name" value="CMP-NeuAc_Synthase"/>
    <property type="match status" value="1"/>
</dbReference>
<dbReference type="EMBL" id="JAEPES010000002">
    <property type="protein sequence ID" value="MBK4347402.1"/>
    <property type="molecule type" value="Genomic_DNA"/>
</dbReference>
<dbReference type="InterPro" id="IPR029044">
    <property type="entry name" value="Nucleotide-diphossugar_trans"/>
</dbReference>
<accession>A0A934VXX5</accession>
<dbReference type="InterPro" id="IPR050793">
    <property type="entry name" value="CMP-NeuNAc_synthase"/>
</dbReference>
<reference evidence="1" key="1">
    <citation type="submission" date="2021-01" db="EMBL/GenBank/DDBJ databases">
        <title>Lacisediminihabitans sp. nov. strain G11-30, isolated from Antarctic Soil.</title>
        <authorList>
            <person name="Li J."/>
        </authorList>
    </citation>
    <scope>NUCLEOTIDE SEQUENCE</scope>
    <source>
        <strain evidence="1">G11-30</strain>
    </source>
</reference>
<dbReference type="GO" id="GO:0008781">
    <property type="term" value="F:N-acylneuraminate cytidylyltransferase activity"/>
    <property type="evidence" value="ECO:0007669"/>
    <property type="project" value="TreeGrafter"/>
</dbReference>
<organism evidence="1 2">
    <name type="scientific">Lacisediminihabitans changchengi</name>
    <dbReference type="NCBI Taxonomy" id="2787634"/>
    <lineage>
        <taxon>Bacteria</taxon>
        <taxon>Bacillati</taxon>
        <taxon>Actinomycetota</taxon>
        <taxon>Actinomycetes</taxon>
        <taxon>Micrococcales</taxon>
        <taxon>Microbacteriaceae</taxon>
        <taxon>Lacisediminihabitans</taxon>
    </lineage>
</organism>
<evidence type="ECO:0000313" key="1">
    <source>
        <dbReference type="EMBL" id="MBK4347402.1"/>
    </source>
</evidence>
<keyword evidence="1" id="KW-0548">Nucleotidyltransferase</keyword>